<reference evidence="1 2" key="1">
    <citation type="submission" date="2017-10" db="EMBL/GenBank/DDBJ databases">
        <title>Comparative genomics in systemic dimorphic fungi from Ajellomycetaceae.</title>
        <authorList>
            <person name="Munoz J.F."/>
            <person name="Mcewen J.G."/>
            <person name="Clay O.K."/>
            <person name="Cuomo C.A."/>
        </authorList>
    </citation>
    <scope>NUCLEOTIDE SEQUENCE [LARGE SCALE GENOMIC DNA]</scope>
    <source>
        <strain evidence="1 2">UAMH4076</strain>
    </source>
</reference>
<dbReference type="InterPro" id="IPR007497">
    <property type="entry name" value="SIMPL/DUF541"/>
</dbReference>
<organism evidence="1 2">
    <name type="scientific">[Emmonsia] crescens</name>
    <dbReference type="NCBI Taxonomy" id="73230"/>
    <lineage>
        <taxon>Eukaryota</taxon>
        <taxon>Fungi</taxon>
        <taxon>Dikarya</taxon>
        <taxon>Ascomycota</taxon>
        <taxon>Pezizomycotina</taxon>
        <taxon>Eurotiomycetes</taxon>
        <taxon>Eurotiomycetidae</taxon>
        <taxon>Onygenales</taxon>
        <taxon>Ajellomycetaceae</taxon>
        <taxon>Emergomyces</taxon>
    </lineage>
</organism>
<dbReference type="Gene3D" id="3.30.110.170">
    <property type="entry name" value="Protein of unknown function (DUF541), domain 1"/>
    <property type="match status" value="1"/>
</dbReference>
<keyword evidence="2" id="KW-1185">Reference proteome</keyword>
<evidence type="ECO:0000313" key="1">
    <source>
        <dbReference type="EMBL" id="PGH33654.1"/>
    </source>
</evidence>
<dbReference type="VEuPathDB" id="FungiDB:EMCG_00461"/>
<protein>
    <recommendedName>
        <fullName evidence="3">SIMPL domain-containing protein</fullName>
    </recommendedName>
</protein>
<evidence type="ECO:0000313" key="2">
    <source>
        <dbReference type="Proteomes" id="UP000226031"/>
    </source>
</evidence>
<name>A0A2B7ZB22_9EURO</name>
<comment type="caution">
    <text evidence="1">The sequence shown here is derived from an EMBL/GenBank/DDBJ whole genome shotgun (WGS) entry which is preliminary data.</text>
</comment>
<proteinExistence type="predicted"/>
<dbReference type="Proteomes" id="UP000226031">
    <property type="component" value="Unassembled WGS sequence"/>
</dbReference>
<evidence type="ECO:0008006" key="3">
    <source>
        <dbReference type="Google" id="ProtNLM"/>
    </source>
</evidence>
<dbReference type="AlphaFoldDB" id="A0A2B7ZB22"/>
<dbReference type="Gene3D" id="3.30.70.2970">
    <property type="entry name" value="Protein of unknown function (DUF541), domain 2"/>
    <property type="match status" value="1"/>
</dbReference>
<accession>A0A2B7ZB22</accession>
<sequence length="241" mass="26254">MPALEINVSGKCQLNRTAERAFLSVRVFAESTSQEEAAQNATQAVNTLHAQFRELSPKTETGNATLDAPVTVFNIGSIATSSRIPTDRDGIPTGPRQFTAFASLSAVFRDFLKLGQIASQLFSMPFVEVRAIDWRLTDATTAELTKEARKKALQDAIEKAAIFSQVVGRDVSVVEINDQDGDSSGSMPLQMPRYMMARAAGPLDTIGTELELEPQEIVVTASIKAKFATAEWKRPDVVTLF</sequence>
<dbReference type="EMBL" id="PDND01000057">
    <property type="protein sequence ID" value="PGH33654.1"/>
    <property type="molecule type" value="Genomic_DNA"/>
</dbReference>
<gene>
    <name evidence="1" type="ORF">GX50_03481</name>
</gene>
<dbReference type="Pfam" id="PF04402">
    <property type="entry name" value="SIMPL"/>
    <property type="match status" value="1"/>
</dbReference>